<proteinExistence type="predicted"/>
<dbReference type="EMBL" id="CP036498">
    <property type="protein sequence ID" value="QUS38567.1"/>
    <property type="molecule type" value="Genomic_DNA"/>
</dbReference>
<feature type="domain" description="CBS" evidence="3">
    <location>
        <begin position="262"/>
        <end position="318"/>
    </location>
</feature>
<evidence type="ECO:0000259" key="3">
    <source>
        <dbReference type="PROSITE" id="PS51371"/>
    </source>
</evidence>
<protein>
    <submittedName>
        <fullName evidence="4">HPP family protein</fullName>
    </submittedName>
</protein>
<dbReference type="InterPro" id="IPR000644">
    <property type="entry name" value="CBS_dom"/>
</dbReference>
<evidence type="ECO:0000256" key="1">
    <source>
        <dbReference type="PROSITE-ProRule" id="PRU00703"/>
    </source>
</evidence>
<name>A0ABX8A575_9BRAD</name>
<dbReference type="SMART" id="SM00116">
    <property type="entry name" value="CBS"/>
    <property type="match status" value="2"/>
</dbReference>
<feature type="transmembrane region" description="Helical" evidence="2">
    <location>
        <begin position="158"/>
        <end position="181"/>
    </location>
</feature>
<keyword evidence="2" id="KW-0472">Membrane</keyword>
<dbReference type="InterPro" id="IPR058581">
    <property type="entry name" value="TM_HPP"/>
</dbReference>
<dbReference type="Pfam" id="PF00571">
    <property type="entry name" value="CBS"/>
    <property type="match status" value="2"/>
</dbReference>
<feature type="transmembrane region" description="Helical" evidence="2">
    <location>
        <begin position="119"/>
        <end position="137"/>
    </location>
</feature>
<evidence type="ECO:0000256" key="2">
    <source>
        <dbReference type="SAM" id="Phobius"/>
    </source>
</evidence>
<feature type="transmembrane region" description="Helical" evidence="2">
    <location>
        <begin position="93"/>
        <end position="113"/>
    </location>
</feature>
<keyword evidence="2" id="KW-0812">Transmembrane</keyword>
<dbReference type="PANTHER" id="PTHR33741">
    <property type="entry name" value="TRANSMEMBRANE PROTEIN DDB_G0269096-RELATED"/>
    <property type="match status" value="1"/>
</dbReference>
<dbReference type="RefSeq" id="WP_211912105.1">
    <property type="nucleotide sequence ID" value="NZ_CP036498.1"/>
</dbReference>
<dbReference type="InterPro" id="IPR046342">
    <property type="entry name" value="CBS_dom_sf"/>
</dbReference>
<dbReference type="PROSITE" id="PS51371">
    <property type="entry name" value="CBS"/>
    <property type="match status" value="1"/>
</dbReference>
<evidence type="ECO:0000313" key="4">
    <source>
        <dbReference type="EMBL" id="QUS38567.1"/>
    </source>
</evidence>
<dbReference type="SUPFAM" id="SSF54631">
    <property type="entry name" value="CBS-domain pair"/>
    <property type="match status" value="1"/>
</dbReference>
<reference evidence="4 5" key="1">
    <citation type="submission" date="2019-02" db="EMBL/GenBank/DDBJ databases">
        <title>Emended description of the genus Rhodopseudomonas and description of Rhodopseudomonas albus sp. nov., a non-phototrophic, heavy-metal-tolerant bacterium isolated from garden soil.</title>
        <authorList>
            <person name="Bao Z."/>
            <person name="Cao W.W."/>
            <person name="Sato Y."/>
            <person name="Nishizawa T."/>
            <person name="Zhao J."/>
            <person name="Guo Y."/>
            <person name="Ohta H."/>
        </authorList>
    </citation>
    <scope>NUCLEOTIDE SEQUENCE [LARGE SCALE GENOMIC DNA]</scope>
    <source>
        <strain evidence="4 5">SK50-23</strain>
    </source>
</reference>
<keyword evidence="5" id="KW-1185">Reference proteome</keyword>
<keyword evidence="2" id="KW-1133">Transmembrane helix</keyword>
<dbReference type="PANTHER" id="PTHR33741:SF5">
    <property type="entry name" value="TRANSMEMBRANE PROTEIN DDB_G0269096-RELATED"/>
    <property type="match status" value="1"/>
</dbReference>
<sequence length="377" mass="39820">MTDSQRPERAEGSIPASAQRRRGFKFFAPILAGASLRERMVACVGALVGIALTALICRFVLGDHTSLPLIVAPLGASAVLLFAVPASPLAQPWSIIGGNTISALIGVIIAHFVHDQILAIGFGVSIAIAAMSFARCLHPPGGATALTAIIGGPAVTSAGFLFPFIPVGLNSLLLVALGLLFHKLSRHTYPHRPAAPLPNPHQTRDISPELRAGFTPEDIDKALEALKETFDIAPDDLESLLRQVELQAMLRTHGSILCEDIMSRDVVTVGVWDDVELARTRLIRHNVRTLPVIDRQGHLVGTIGLREILGSTGDMSARMSPASTAAASTPAVALLPTLTDGRTHAVIIIDRDQTIAGLITQTDLLATIAKLVPAQSG</sequence>
<keyword evidence="1" id="KW-0129">CBS domain</keyword>
<accession>A0ABX8A575</accession>
<evidence type="ECO:0000313" key="5">
    <source>
        <dbReference type="Proteomes" id="UP000682843"/>
    </source>
</evidence>
<gene>
    <name evidence="4" type="ORF">RPMA_06765</name>
</gene>
<feature type="transmembrane region" description="Helical" evidence="2">
    <location>
        <begin position="40"/>
        <end position="61"/>
    </location>
</feature>
<organism evidence="4 5">
    <name type="scientific">Tardiphaga alba</name>
    <dbReference type="NCBI Taxonomy" id="340268"/>
    <lineage>
        <taxon>Bacteria</taxon>
        <taxon>Pseudomonadati</taxon>
        <taxon>Pseudomonadota</taxon>
        <taxon>Alphaproteobacteria</taxon>
        <taxon>Hyphomicrobiales</taxon>
        <taxon>Nitrobacteraceae</taxon>
        <taxon>Tardiphaga</taxon>
    </lineage>
</organism>
<dbReference type="Gene3D" id="3.10.580.10">
    <property type="entry name" value="CBS-domain"/>
    <property type="match status" value="1"/>
</dbReference>
<dbReference type="Pfam" id="PF04982">
    <property type="entry name" value="TM_HPP"/>
    <property type="match status" value="1"/>
</dbReference>
<dbReference type="Proteomes" id="UP000682843">
    <property type="component" value="Chromosome"/>
</dbReference>
<dbReference type="InterPro" id="IPR007065">
    <property type="entry name" value="HPP"/>
</dbReference>